<dbReference type="PROSITE" id="PS50931">
    <property type="entry name" value="HTH_LYSR"/>
    <property type="match status" value="1"/>
</dbReference>
<dbReference type="Pfam" id="PF00126">
    <property type="entry name" value="HTH_1"/>
    <property type="match status" value="1"/>
</dbReference>
<sequence>MLVTGSMNEYHGYVDLQQLKYVVEVASSSSFTRAAERCFVTQSALSHQIAALERELGQRLFVRSSRSVRTTEAGEAFLVHARAALAAADQAREAAAAAVGRVVGTLRLGVIPTVTAVSVPDAISRFRAEHPEARVQLSMGNSDALAAAVRRGELDVAMLGLHEDVRPSGVAARELARERLVAVVPSTHRLARREHLALEDLAEEVFADFPAGTSGRAQSDAAFGVAGVLRDVSFEADSAELILGLVSAGLAITLLAPGVAAAAAPHAVAVEIVGGPVRVEYVAWDARSPRAVATAFLRVIGPMTPRVEDEAGPEESSGPASSES</sequence>
<keyword evidence="7" id="KW-1185">Reference proteome</keyword>
<evidence type="ECO:0000259" key="5">
    <source>
        <dbReference type="PROSITE" id="PS50931"/>
    </source>
</evidence>
<dbReference type="Gene3D" id="1.10.10.10">
    <property type="entry name" value="Winged helix-like DNA-binding domain superfamily/Winged helix DNA-binding domain"/>
    <property type="match status" value="1"/>
</dbReference>
<dbReference type="SUPFAM" id="SSF46785">
    <property type="entry name" value="Winged helix' DNA-binding domain"/>
    <property type="match status" value="1"/>
</dbReference>
<dbReference type="InterPro" id="IPR005119">
    <property type="entry name" value="LysR_subst-bd"/>
</dbReference>
<dbReference type="PRINTS" id="PR00039">
    <property type="entry name" value="HTHLYSR"/>
</dbReference>
<comment type="similarity">
    <text evidence="1">Belongs to the LysR transcriptional regulatory family.</text>
</comment>
<evidence type="ECO:0000313" key="6">
    <source>
        <dbReference type="EMBL" id="MDR6141370.1"/>
    </source>
</evidence>
<dbReference type="InterPro" id="IPR036390">
    <property type="entry name" value="WH_DNA-bd_sf"/>
</dbReference>
<evidence type="ECO:0000256" key="3">
    <source>
        <dbReference type="ARBA" id="ARBA00023125"/>
    </source>
</evidence>
<keyword evidence="3 6" id="KW-0238">DNA-binding</keyword>
<dbReference type="GO" id="GO:0003677">
    <property type="term" value="F:DNA binding"/>
    <property type="evidence" value="ECO:0007669"/>
    <property type="project" value="UniProtKB-KW"/>
</dbReference>
<comment type="caution">
    <text evidence="6">The sequence shown here is derived from an EMBL/GenBank/DDBJ whole genome shotgun (WGS) entry which is preliminary data.</text>
</comment>
<evidence type="ECO:0000313" key="7">
    <source>
        <dbReference type="Proteomes" id="UP001249291"/>
    </source>
</evidence>
<name>A0ABU1HMU7_9MICO</name>
<dbReference type="SUPFAM" id="SSF53850">
    <property type="entry name" value="Periplasmic binding protein-like II"/>
    <property type="match status" value="1"/>
</dbReference>
<keyword evidence="4" id="KW-0804">Transcription</keyword>
<dbReference type="EMBL" id="JAVIZQ010000001">
    <property type="protein sequence ID" value="MDR6141370.1"/>
    <property type="molecule type" value="Genomic_DNA"/>
</dbReference>
<accession>A0ABU1HMU7</accession>
<feature type="domain" description="HTH lysR-type" evidence="5">
    <location>
        <begin position="14"/>
        <end position="71"/>
    </location>
</feature>
<dbReference type="Pfam" id="PF03466">
    <property type="entry name" value="LysR_substrate"/>
    <property type="match status" value="1"/>
</dbReference>
<organism evidence="6 7">
    <name type="scientific">Microbacterium foliorum</name>
    <dbReference type="NCBI Taxonomy" id="104336"/>
    <lineage>
        <taxon>Bacteria</taxon>
        <taxon>Bacillati</taxon>
        <taxon>Actinomycetota</taxon>
        <taxon>Actinomycetes</taxon>
        <taxon>Micrococcales</taxon>
        <taxon>Microbacteriaceae</taxon>
        <taxon>Microbacterium</taxon>
    </lineage>
</organism>
<proteinExistence type="inferred from homology"/>
<keyword evidence="2" id="KW-0805">Transcription regulation</keyword>
<dbReference type="PANTHER" id="PTHR30346:SF30">
    <property type="entry name" value="SMALL NEUTRAL PROTEASE REGULATORY PROTEIN"/>
    <property type="match status" value="1"/>
</dbReference>
<reference evidence="6 7" key="1">
    <citation type="submission" date="2023-08" db="EMBL/GenBank/DDBJ databases">
        <title>Functional and genomic diversity of the sorghum phyllosphere microbiome.</title>
        <authorList>
            <person name="Shade A."/>
        </authorList>
    </citation>
    <scope>NUCLEOTIDE SEQUENCE [LARGE SCALE GENOMIC DNA]</scope>
    <source>
        <strain evidence="6 7">SORGH_AS_0445</strain>
    </source>
</reference>
<dbReference type="InterPro" id="IPR000847">
    <property type="entry name" value="LysR_HTH_N"/>
</dbReference>
<dbReference type="InterPro" id="IPR036388">
    <property type="entry name" value="WH-like_DNA-bd_sf"/>
</dbReference>
<dbReference type="Gene3D" id="3.40.190.290">
    <property type="match status" value="1"/>
</dbReference>
<evidence type="ECO:0000256" key="2">
    <source>
        <dbReference type="ARBA" id="ARBA00023015"/>
    </source>
</evidence>
<dbReference type="Proteomes" id="UP001249291">
    <property type="component" value="Unassembled WGS sequence"/>
</dbReference>
<dbReference type="PANTHER" id="PTHR30346">
    <property type="entry name" value="TRANSCRIPTIONAL DUAL REGULATOR HCAR-RELATED"/>
    <property type="match status" value="1"/>
</dbReference>
<evidence type="ECO:0000256" key="4">
    <source>
        <dbReference type="ARBA" id="ARBA00023163"/>
    </source>
</evidence>
<protein>
    <submittedName>
        <fullName evidence="6">DNA-binding transcriptional LysR family regulator</fullName>
    </submittedName>
</protein>
<gene>
    <name evidence="6" type="ORF">QE375_000924</name>
</gene>
<evidence type="ECO:0000256" key="1">
    <source>
        <dbReference type="ARBA" id="ARBA00009437"/>
    </source>
</evidence>